<feature type="signal peptide" evidence="1">
    <location>
        <begin position="1"/>
        <end position="21"/>
    </location>
</feature>
<reference evidence="2" key="1">
    <citation type="journal article" date="2022" name="bioRxiv">
        <title>Sequencing and chromosome-scale assembly of the giantPleurodeles waltlgenome.</title>
        <authorList>
            <person name="Brown T."/>
            <person name="Elewa A."/>
            <person name="Iarovenko S."/>
            <person name="Subramanian E."/>
            <person name="Araus A.J."/>
            <person name="Petzold A."/>
            <person name="Susuki M."/>
            <person name="Suzuki K.-i.T."/>
            <person name="Hayashi T."/>
            <person name="Toyoda A."/>
            <person name="Oliveira C."/>
            <person name="Osipova E."/>
            <person name="Leigh N.D."/>
            <person name="Simon A."/>
            <person name="Yun M.H."/>
        </authorList>
    </citation>
    <scope>NUCLEOTIDE SEQUENCE</scope>
    <source>
        <strain evidence="2">20211129_DDA</strain>
        <tissue evidence="2">Liver</tissue>
    </source>
</reference>
<dbReference type="AlphaFoldDB" id="A0AAV7M872"/>
<protein>
    <submittedName>
        <fullName evidence="2">Uncharacterized protein</fullName>
    </submittedName>
</protein>
<proteinExistence type="predicted"/>
<evidence type="ECO:0000256" key="1">
    <source>
        <dbReference type="SAM" id="SignalP"/>
    </source>
</evidence>
<feature type="chain" id="PRO_5043597002" evidence="1">
    <location>
        <begin position="22"/>
        <end position="97"/>
    </location>
</feature>
<gene>
    <name evidence="2" type="ORF">NDU88_004695</name>
</gene>
<evidence type="ECO:0000313" key="3">
    <source>
        <dbReference type="Proteomes" id="UP001066276"/>
    </source>
</evidence>
<keyword evidence="3" id="KW-1185">Reference proteome</keyword>
<dbReference type="EMBL" id="JANPWB010000014">
    <property type="protein sequence ID" value="KAJ1099596.1"/>
    <property type="molecule type" value="Genomic_DNA"/>
</dbReference>
<evidence type="ECO:0000313" key="2">
    <source>
        <dbReference type="EMBL" id="KAJ1099596.1"/>
    </source>
</evidence>
<keyword evidence="1" id="KW-0732">Signal</keyword>
<accession>A0AAV7M872</accession>
<sequence length="97" mass="10750">MHAEQCCLFVCLVAFLKPAHCFGYWCLGDDVIDRYADPEDNDVVVSLDDWGDVSHTGISQESDYGTEFASARANQLKSNFLKGEGLEDMIVVVIEVS</sequence>
<dbReference type="Proteomes" id="UP001066276">
    <property type="component" value="Chromosome 10"/>
</dbReference>
<organism evidence="2 3">
    <name type="scientific">Pleurodeles waltl</name>
    <name type="common">Iberian ribbed newt</name>
    <dbReference type="NCBI Taxonomy" id="8319"/>
    <lineage>
        <taxon>Eukaryota</taxon>
        <taxon>Metazoa</taxon>
        <taxon>Chordata</taxon>
        <taxon>Craniata</taxon>
        <taxon>Vertebrata</taxon>
        <taxon>Euteleostomi</taxon>
        <taxon>Amphibia</taxon>
        <taxon>Batrachia</taxon>
        <taxon>Caudata</taxon>
        <taxon>Salamandroidea</taxon>
        <taxon>Salamandridae</taxon>
        <taxon>Pleurodelinae</taxon>
        <taxon>Pleurodeles</taxon>
    </lineage>
</organism>
<comment type="caution">
    <text evidence="2">The sequence shown here is derived from an EMBL/GenBank/DDBJ whole genome shotgun (WGS) entry which is preliminary data.</text>
</comment>
<name>A0AAV7M872_PLEWA</name>